<accession>A0ABQ9DIU5</accession>
<protein>
    <submittedName>
        <fullName evidence="1">Uncharacterized protein</fullName>
    </submittedName>
</protein>
<evidence type="ECO:0000313" key="2">
    <source>
        <dbReference type="Proteomes" id="UP001145742"/>
    </source>
</evidence>
<evidence type="ECO:0000313" key="1">
    <source>
        <dbReference type="EMBL" id="KAJ7419350.1"/>
    </source>
</evidence>
<keyword evidence="2" id="KW-1185">Reference proteome</keyword>
<proteinExistence type="predicted"/>
<dbReference type="EMBL" id="WHWB01033522">
    <property type="protein sequence ID" value="KAJ7419350.1"/>
    <property type="molecule type" value="Genomic_DNA"/>
</dbReference>
<comment type="caution">
    <text evidence="1">The sequence shown here is derived from an EMBL/GenBank/DDBJ whole genome shotgun (WGS) entry which is preliminary data.</text>
</comment>
<gene>
    <name evidence="1" type="ORF">WISP_54671</name>
</gene>
<organism evidence="1 2">
    <name type="scientific">Willisornis vidua</name>
    <name type="common">Xingu scale-backed antbird</name>
    <dbReference type="NCBI Taxonomy" id="1566151"/>
    <lineage>
        <taxon>Eukaryota</taxon>
        <taxon>Metazoa</taxon>
        <taxon>Chordata</taxon>
        <taxon>Craniata</taxon>
        <taxon>Vertebrata</taxon>
        <taxon>Euteleostomi</taxon>
        <taxon>Archelosauria</taxon>
        <taxon>Archosauria</taxon>
        <taxon>Dinosauria</taxon>
        <taxon>Saurischia</taxon>
        <taxon>Theropoda</taxon>
        <taxon>Coelurosauria</taxon>
        <taxon>Aves</taxon>
        <taxon>Neognathae</taxon>
        <taxon>Neoaves</taxon>
        <taxon>Telluraves</taxon>
        <taxon>Australaves</taxon>
        <taxon>Passeriformes</taxon>
        <taxon>Thamnophilidae</taxon>
        <taxon>Willisornis</taxon>
    </lineage>
</organism>
<reference evidence="1" key="1">
    <citation type="submission" date="2019-10" db="EMBL/GenBank/DDBJ databases">
        <authorList>
            <person name="Soares A.E.R."/>
            <person name="Aleixo A."/>
            <person name="Schneider P."/>
            <person name="Miyaki C.Y."/>
            <person name="Schneider M.P."/>
            <person name="Mello C."/>
            <person name="Vasconcelos A.T.R."/>
        </authorList>
    </citation>
    <scope>NUCLEOTIDE SEQUENCE</scope>
    <source>
        <tissue evidence="1">Muscle</tissue>
    </source>
</reference>
<name>A0ABQ9DIU5_9PASS</name>
<dbReference type="Proteomes" id="UP001145742">
    <property type="component" value="Unassembled WGS sequence"/>
</dbReference>
<sequence length="98" mass="11172">MQTVGLEHNGQLWLVCGPVEQERPQPKDVTAEQIPIQIIYLNEGEQDLEITESHPVKFCGAGSCCTSQFNESQDNEEFELVCTRESKENQDNEEFELI</sequence>